<evidence type="ECO:0000259" key="1">
    <source>
        <dbReference type="Pfam" id="PF25583"/>
    </source>
</evidence>
<feature type="domain" description="WCX" evidence="1">
    <location>
        <begin position="63"/>
        <end position="139"/>
    </location>
</feature>
<evidence type="ECO:0000313" key="2">
    <source>
        <dbReference type="EMBL" id="OFC36823.1"/>
    </source>
</evidence>
<evidence type="ECO:0000313" key="3">
    <source>
        <dbReference type="Proteomes" id="UP000175616"/>
    </source>
</evidence>
<dbReference type="Pfam" id="PF25583">
    <property type="entry name" value="WCX"/>
    <property type="match status" value="1"/>
</dbReference>
<dbReference type="EMBL" id="LZYE01000124">
    <property type="protein sequence ID" value="OFC36823.1"/>
    <property type="molecule type" value="Genomic_DNA"/>
</dbReference>
<dbReference type="Proteomes" id="UP000175616">
    <property type="component" value="Unassembled WGS sequence"/>
</dbReference>
<dbReference type="AlphaFoldDB" id="A0A1E7YNT5"/>
<dbReference type="InterPro" id="IPR051534">
    <property type="entry name" value="CBASS_pafABC_assoc_protein"/>
</dbReference>
<dbReference type="InterPro" id="IPR057727">
    <property type="entry name" value="WCX_dom"/>
</dbReference>
<proteinExistence type="predicted"/>
<accession>A0A1E7YNT5</accession>
<gene>
    <name evidence="2" type="ORF">BAE27_05225</name>
</gene>
<organism evidence="2 3">
    <name type="scientific">Acidithiobacillus caldus</name>
    <dbReference type="NCBI Taxonomy" id="33059"/>
    <lineage>
        <taxon>Bacteria</taxon>
        <taxon>Pseudomonadati</taxon>
        <taxon>Pseudomonadota</taxon>
        <taxon>Acidithiobacillia</taxon>
        <taxon>Acidithiobacillales</taxon>
        <taxon>Acidithiobacillaceae</taxon>
        <taxon>Acidithiobacillus</taxon>
    </lineage>
</organism>
<name>A0A1E7YNT5_9PROT</name>
<reference evidence="2 3" key="1">
    <citation type="submission" date="2016-06" db="EMBL/GenBank/DDBJ databases">
        <title>Gene turnover analysis identifies the evolutionary adaptation of the extremophile Acidithiobacillus caldus.</title>
        <authorList>
            <person name="Zhang X."/>
        </authorList>
    </citation>
    <scope>NUCLEOTIDE SEQUENCE [LARGE SCALE GENOMIC DNA]</scope>
    <source>
        <strain evidence="2 3">DX</strain>
    </source>
</reference>
<protein>
    <recommendedName>
        <fullName evidence="1">WCX domain-containing protein</fullName>
    </recommendedName>
</protein>
<dbReference type="PANTHER" id="PTHR34580:SF1">
    <property type="entry name" value="PROTEIN PAFC"/>
    <property type="match status" value="1"/>
</dbReference>
<sequence length="161" mass="18347">MLQEGTLYLVAYHHERVIPLLYACHRMSKVRLQKASAQEIPTNFSLKTFAQTNLRFAEPGSLITLRVRAKREVAHLLEERPIGAQQTVESRGRTWVTFRAKVEDSDALRWWILSFGTGLKVLGPSGLVKSLRETTAAMAQYYARRPRRARQDIADLKASIP</sequence>
<dbReference type="PANTHER" id="PTHR34580">
    <property type="match status" value="1"/>
</dbReference>
<comment type="caution">
    <text evidence="2">The sequence shown here is derived from an EMBL/GenBank/DDBJ whole genome shotgun (WGS) entry which is preliminary data.</text>
</comment>